<evidence type="ECO:0000313" key="2">
    <source>
        <dbReference type="EMBL" id="RIJ32994.1"/>
    </source>
</evidence>
<dbReference type="EMBL" id="QWFX01000005">
    <property type="protein sequence ID" value="RIJ32994.1"/>
    <property type="molecule type" value="Genomic_DNA"/>
</dbReference>
<feature type="signal peptide" evidence="1">
    <location>
        <begin position="1"/>
        <end position="27"/>
    </location>
</feature>
<accession>A0A399RRU9</accession>
<dbReference type="OrthoDB" id="7397152at2"/>
<reference evidence="2 3" key="1">
    <citation type="submission" date="2018-08" db="EMBL/GenBank/DDBJ databases">
        <title>Henriciella mobilis sp. nov., isolated from seawater.</title>
        <authorList>
            <person name="Cheng H."/>
            <person name="Wu Y.-H."/>
            <person name="Xu X.-W."/>
            <person name="Guo L.-L."/>
        </authorList>
    </citation>
    <scope>NUCLEOTIDE SEQUENCE [LARGE SCALE GENOMIC DNA]</scope>
    <source>
        <strain evidence="2 3">JN25</strain>
    </source>
</reference>
<dbReference type="RefSeq" id="WP_119375073.1">
    <property type="nucleotide sequence ID" value="NZ_QWFX01000005.1"/>
</dbReference>
<gene>
    <name evidence="2" type="ORF">D1223_03880</name>
</gene>
<comment type="caution">
    <text evidence="2">The sequence shown here is derived from an EMBL/GenBank/DDBJ whole genome shotgun (WGS) entry which is preliminary data.</text>
</comment>
<name>A0A399RRU9_9PROT</name>
<sequence>MNQTIQMLKVGLGGASLLGLVSAGGCAAAAGDMGSAFATAAGIPQMDAFLPAREAVAAGEPMAIDGDYTISTIGKRIRFEGGRAYAVDPWLHGFTLKVRPGMVVIRDIQKTGSGQYTGQDLPLMGPATMSVMENGALDVAVRGTLGPARYQLVPVAGSVSSPPVDDDPVDDDAGDFSDCETIDVDGNGNIICAD</sequence>
<proteinExistence type="predicted"/>
<dbReference type="AlphaFoldDB" id="A0A399RRU9"/>
<feature type="chain" id="PRO_5017330682" evidence="1">
    <location>
        <begin position="28"/>
        <end position="194"/>
    </location>
</feature>
<evidence type="ECO:0000313" key="3">
    <source>
        <dbReference type="Proteomes" id="UP000266385"/>
    </source>
</evidence>
<keyword evidence="1" id="KW-0732">Signal</keyword>
<keyword evidence="3" id="KW-1185">Reference proteome</keyword>
<organism evidence="2 3">
    <name type="scientific">Henriciella mobilis</name>
    <dbReference type="NCBI Taxonomy" id="2305467"/>
    <lineage>
        <taxon>Bacteria</taxon>
        <taxon>Pseudomonadati</taxon>
        <taxon>Pseudomonadota</taxon>
        <taxon>Alphaproteobacteria</taxon>
        <taxon>Hyphomonadales</taxon>
        <taxon>Hyphomonadaceae</taxon>
        <taxon>Henriciella</taxon>
    </lineage>
</organism>
<protein>
    <submittedName>
        <fullName evidence="2">Uncharacterized protein</fullName>
    </submittedName>
</protein>
<dbReference type="Proteomes" id="UP000266385">
    <property type="component" value="Unassembled WGS sequence"/>
</dbReference>
<evidence type="ECO:0000256" key="1">
    <source>
        <dbReference type="SAM" id="SignalP"/>
    </source>
</evidence>